<dbReference type="InterPro" id="IPR005891">
    <property type="entry name" value="DevC"/>
</dbReference>
<keyword evidence="2" id="KW-0813">Transport</keyword>
<dbReference type="InterPro" id="IPR025857">
    <property type="entry name" value="MacB_PCD"/>
</dbReference>
<dbReference type="RefSeq" id="WP_052276164.1">
    <property type="nucleotide sequence ID" value="NZ_CP011339.1"/>
</dbReference>
<dbReference type="NCBIfam" id="TIGR01185">
    <property type="entry name" value="devC"/>
    <property type="match status" value="1"/>
</dbReference>
<evidence type="ECO:0000256" key="5">
    <source>
        <dbReference type="ARBA" id="ARBA00022989"/>
    </source>
</evidence>
<evidence type="ECO:0000256" key="6">
    <source>
        <dbReference type="ARBA" id="ARBA00023136"/>
    </source>
</evidence>
<feature type="transmembrane region" description="Helical" evidence="7">
    <location>
        <begin position="263"/>
        <end position="287"/>
    </location>
</feature>
<evidence type="ECO:0000259" key="8">
    <source>
        <dbReference type="Pfam" id="PF02687"/>
    </source>
</evidence>
<keyword evidence="5 7" id="KW-1133">Transmembrane helix</keyword>
<keyword evidence="11" id="KW-1185">Reference proteome</keyword>
<evidence type="ECO:0000313" key="10">
    <source>
        <dbReference type="EMBL" id="AKV67056.1"/>
    </source>
</evidence>
<comment type="subcellular location">
    <subcellularLocation>
        <location evidence="1">Cell membrane</location>
        <topology evidence="1">Multi-pass membrane protein</topology>
    </subcellularLocation>
</comment>
<organism evidence="10 11">
    <name type="scientific">Microcystis panniformis FACHB-1757</name>
    <dbReference type="NCBI Taxonomy" id="1638788"/>
    <lineage>
        <taxon>Bacteria</taxon>
        <taxon>Bacillati</taxon>
        <taxon>Cyanobacteriota</taxon>
        <taxon>Cyanophyceae</taxon>
        <taxon>Oscillatoriophycideae</taxon>
        <taxon>Chroococcales</taxon>
        <taxon>Microcystaceae</taxon>
        <taxon>Microcystis</taxon>
    </lineage>
</organism>
<protein>
    <submittedName>
        <fullName evidence="10">DevC protein</fullName>
    </submittedName>
</protein>
<evidence type="ECO:0000259" key="9">
    <source>
        <dbReference type="Pfam" id="PF12704"/>
    </source>
</evidence>
<dbReference type="PANTHER" id="PTHR43738">
    <property type="entry name" value="ABC TRANSPORTER, MEMBRANE PROTEIN"/>
    <property type="match status" value="1"/>
</dbReference>
<dbReference type="InterPro" id="IPR051125">
    <property type="entry name" value="ABC-4/HrtB_transporter"/>
</dbReference>
<keyword evidence="3" id="KW-1003">Cell membrane</keyword>
<sequence>MNIPTAWLQLAHKKTRLIVALSGIIFSTVIIFMQLGIRDALFESAVHLHNSLEGDAFLISPRSTSLIAMESFSERRLLQVLSFNEVELVSPIYVGYAQWKNPDTKNYWRNIFVIGIDLRYQAFKAVGIKENWQKLKIKYTTLFDQNSRREFGNIAEDFQKGKTIITEVGNSGNNRKIEVVGLFELGTSFGSDGNLLMSYSNFLRIFQNRSSRFIDIGLIKFQPDIDQQSLLKKLKKYLPKDVKILSKQELINFEKNYWATSTAIGFIFNLGVFLGLVVGIVVVYQILYTNVAEHLAEYATLKAMGYHNRYLLWLVFQQALIIAVLGYIPGFLLGMIQYYFTQKYTLLPIEMTPTRAIFVFGLTLLMSLIAGATAINKLQYADPADIF</sequence>
<proteinExistence type="predicted"/>
<dbReference type="InterPro" id="IPR003838">
    <property type="entry name" value="ABC3_permease_C"/>
</dbReference>
<dbReference type="EMBL" id="CP011339">
    <property type="protein sequence ID" value="AKV67056.1"/>
    <property type="molecule type" value="Genomic_DNA"/>
</dbReference>
<dbReference type="PATRIC" id="fig|1638788.3.peg.1938"/>
<gene>
    <name evidence="10" type="ORF">VL20_1928</name>
</gene>
<feature type="transmembrane region" description="Helical" evidence="7">
    <location>
        <begin position="310"/>
        <end position="335"/>
    </location>
</feature>
<evidence type="ECO:0000256" key="4">
    <source>
        <dbReference type="ARBA" id="ARBA00022692"/>
    </source>
</evidence>
<dbReference type="Pfam" id="PF12704">
    <property type="entry name" value="MacB_PCD"/>
    <property type="match status" value="1"/>
</dbReference>
<evidence type="ECO:0000256" key="2">
    <source>
        <dbReference type="ARBA" id="ARBA00022448"/>
    </source>
</evidence>
<dbReference type="AlphaFoldDB" id="A0A0K1RZA7"/>
<keyword evidence="4 7" id="KW-0812">Transmembrane</keyword>
<dbReference type="Proteomes" id="UP000068167">
    <property type="component" value="Chromosome"/>
</dbReference>
<accession>A0A0K1RZA7</accession>
<feature type="transmembrane region" description="Helical" evidence="7">
    <location>
        <begin position="17"/>
        <end position="37"/>
    </location>
</feature>
<feature type="domain" description="ABC3 transporter permease C-terminal" evidence="8">
    <location>
        <begin position="271"/>
        <end position="378"/>
    </location>
</feature>
<evidence type="ECO:0000313" key="11">
    <source>
        <dbReference type="Proteomes" id="UP000068167"/>
    </source>
</evidence>
<dbReference type="KEGG" id="mpk:VL20_1928"/>
<name>A0A0K1RZA7_9CHRO</name>
<feature type="domain" description="MacB-like periplasmic core" evidence="9">
    <location>
        <begin position="19"/>
        <end position="235"/>
    </location>
</feature>
<reference evidence="10 11" key="1">
    <citation type="journal article" date="2016" name="Stand. Genomic Sci.">
        <title>Complete genome sequence and genomic characterization of Microcystis panniformis FACHB 1757 by third-generation sequencing.</title>
        <authorList>
            <person name="Zhang J.Y."/>
            <person name="Guan R."/>
            <person name="Zhang H.J."/>
            <person name="Li H."/>
            <person name="Xiao P."/>
            <person name="Yu G.L."/>
            <person name="Du L."/>
            <person name="Cao D.M."/>
            <person name="Zhu B.C."/>
            <person name="Li R.H."/>
            <person name="Lu Z.H."/>
        </authorList>
    </citation>
    <scope>NUCLEOTIDE SEQUENCE [LARGE SCALE GENOMIC DNA]</scope>
    <source>
        <strain evidence="10 11">FACHB-1757</strain>
    </source>
</reference>
<dbReference type="PANTHER" id="PTHR43738:SF1">
    <property type="entry name" value="HEMIN TRANSPORT SYSTEM PERMEASE PROTEIN HRTB-RELATED"/>
    <property type="match status" value="1"/>
</dbReference>
<keyword evidence="6 7" id="KW-0472">Membrane</keyword>
<dbReference type="PIRSF" id="PIRSF031773">
    <property type="entry name" value="DevC"/>
    <property type="match status" value="1"/>
</dbReference>
<evidence type="ECO:0000256" key="7">
    <source>
        <dbReference type="SAM" id="Phobius"/>
    </source>
</evidence>
<dbReference type="Pfam" id="PF02687">
    <property type="entry name" value="FtsX"/>
    <property type="match status" value="1"/>
</dbReference>
<evidence type="ECO:0000256" key="1">
    <source>
        <dbReference type="ARBA" id="ARBA00004651"/>
    </source>
</evidence>
<dbReference type="GO" id="GO:0005886">
    <property type="term" value="C:plasma membrane"/>
    <property type="evidence" value="ECO:0007669"/>
    <property type="project" value="UniProtKB-SubCell"/>
</dbReference>
<feature type="transmembrane region" description="Helical" evidence="7">
    <location>
        <begin position="356"/>
        <end position="375"/>
    </location>
</feature>
<evidence type="ECO:0000256" key="3">
    <source>
        <dbReference type="ARBA" id="ARBA00022475"/>
    </source>
</evidence>